<gene>
    <name evidence="2" type="ORF">VPR01S_07_01540</name>
</gene>
<dbReference type="SUPFAM" id="SSF55729">
    <property type="entry name" value="Acyl-CoA N-acyltransferases (Nat)"/>
    <property type="match status" value="1"/>
</dbReference>
<dbReference type="Pfam" id="PF13302">
    <property type="entry name" value="Acetyltransf_3"/>
    <property type="match status" value="1"/>
</dbReference>
<dbReference type="AlphaFoldDB" id="U3BC67"/>
<reference evidence="2 3" key="1">
    <citation type="submission" date="2013-09" db="EMBL/GenBank/DDBJ databases">
        <title>Whole genome shotgun sequence of Vibrio proteolyticus NBRC 13287.</title>
        <authorList>
            <person name="Isaki S."/>
            <person name="Hosoyama A."/>
            <person name="Numata M."/>
            <person name="Hashimoto M."/>
            <person name="Hosoyama Y."/>
            <person name="Tsuchikane K."/>
            <person name="Noguchi M."/>
            <person name="Hirakata S."/>
            <person name="Ichikawa N."/>
            <person name="Ohji S."/>
            <person name="Yamazoe A."/>
            <person name="Fujita N."/>
        </authorList>
    </citation>
    <scope>NUCLEOTIDE SEQUENCE [LARGE SCALE GENOMIC DNA]</scope>
    <source>
        <strain evidence="2 3">NBRC 13287</strain>
    </source>
</reference>
<organism evidence="2 3">
    <name type="scientific">Vibrio proteolyticus NBRC 13287</name>
    <dbReference type="NCBI Taxonomy" id="1219065"/>
    <lineage>
        <taxon>Bacteria</taxon>
        <taxon>Pseudomonadati</taxon>
        <taxon>Pseudomonadota</taxon>
        <taxon>Gammaproteobacteria</taxon>
        <taxon>Vibrionales</taxon>
        <taxon>Vibrionaceae</taxon>
        <taxon>Vibrio</taxon>
    </lineage>
</organism>
<proteinExistence type="predicted"/>
<name>U3BC67_VIBPR</name>
<protein>
    <submittedName>
        <fullName evidence="2">Putative acetyltransferase</fullName>
    </submittedName>
</protein>
<evidence type="ECO:0000313" key="2">
    <source>
        <dbReference type="EMBL" id="GAD67354.1"/>
    </source>
</evidence>
<dbReference type="STRING" id="1219065.VPR01S_07_01540"/>
<evidence type="ECO:0000259" key="1">
    <source>
        <dbReference type="PROSITE" id="PS51186"/>
    </source>
</evidence>
<dbReference type="PANTHER" id="PTHR43792">
    <property type="entry name" value="GNAT FAMILY, PUTATIVE (AFU_ORTHOLOGUE AFUA_3G00765)-RELATED-RELATED"/>
    <property type="match status" value="1"/>
</dbReference>
<feature type="domain" description="N-acetyltransferase" evidence="1">
    <location>
        <begin position="10"/>
        <end position="165"/>
    </location>
</feature>
<accession>U3BC67</accession>
<dbReference type="Proteomes" id="UP000016570">
    <property type="component" value="Unassembled WGS sequence"/>
</dbReference>
<dbReference type="EMBL" id="BATJ01000007">
    <property type="protein sequence ID" value="GAD67354.1"/>
    <property type="molecule type" value="Genomic_DNA"/>
</dbReference>
<keyword evidence="2" id="KW-0808">Transferase</keyword>
<dbReference type="InterPro" id="IPR016181">
    <property type="entry name" value="Acyl_CoA_acyltransferase"/>
</dbReference>
<evidence type="ECO:0000313" key="3">
    <source>
        <dbReference type="Proteomes" id="UP000016570"/>
    </source>
</evidence>
<dbReference type="GO" id="GO:0016747">
    <property type="term" value="F:acyltransferase activity, transferring groups other than amino-acyl groups"/>
    <property type="evidence" value="ECO:0007669"/>
    <property type="project" value="InterPro"/>
</dbReference>
<comment type="caution">
    <text evidence="2">The sequence shown here is derived from an EMBL/GenBank/DDBJ whole genome shotgun (WGS) entry which is preliminary data.</text>
</comment>
<dbReference type="InterPro" id="IPR051531">
    <property type="entry name" value="N-acetyltransferase"/>
</dbReference>
<keyword evidence="3" id="KW-1185">Reference proteome</keyword>
<dbReference type="PROSITE" id="PS51186">
    <property type="entry name" value="GNAT"/>
    <property type="match status" value="1"/>
</dbReference>
<dbReference type="eggNOG" id="COG1670">
    <property type="taxonomic scope" value="Bacteria"/>
</dbReference>
<dbReference type="RefSeq" id="WP_021705329.1">
    <property type="nucleotide sequence ID" value="NZ_BATJ01000007.1"/>
</dbReference>
<dbReference type="Gene3D" id="3.40.630.30">
    <property type="match status" value="1"/>
</dbReference>
<sequence>MPFSLTTSRLILRDFTPDDRDTFIAQCQHPHYQRFYHPSDLTQDALTTRVAEFINEATMTPRSRYHLAIVEKASQRLIGVAGMRLEDNANAAIGFGLNVNEHGKEYAFEAMTTLLEFGIASYGIKRIYADTLVENRPAVMLCQRLGLIEFELSDQPDILRGTNVQPVRLFGSVL</sequence>
<dbReference type="InterPro" id="IPR000182">
    <property type="entry name" value="GNAT_dom"/>
</dbReference>